<evidence type="ECO:0000313" key="1">
    <source>
        <dbReference type="EMBL" id="VED43339.1"/>
    </source>
</evidence>
<dbReference type="Proteomes" id="UP000267630">
    <property type="component" value="Plasmid 2"/>
</dbReference>
<sequence length="138" mass="14353">MVADGTQTAGQVSVPPMYFGSFAAISSSGDRKTSILPASLTLRISTLECSVNTPTAINFGAVSRNTQAGAELAVKPVQLTATCGQSTDRINANINVQFRALSGLYNGTASRLALNLGAGQLNFTIEHLHLTTRLGGVE</sequence>
<keyword evidence="1" id="KW-0614">Plasmid</keyword>
<name>A0A7Z9CQ58_RAOTE</name>
<dbReference type="AlphaFoldDB" id="A0A7Z9CQ58"/>
<reference evidence="1 2" key="1">
    <citation type="submission" date="2018-12" db="EMBL/GenBank/DDBJ databases">
        <authorList>
            <consortium name="Pathogen Informatics"/>
        </authorList>
    </citation>
    <scope>NUCLEOTIDE SEQUENCE [LARGE SCALE GENOMIC DNA]</scope>
    <source>
        <strain evidence="1 2">NCTC9997</strain>
        <plasmid evidence="1 2">2</plasmid>
    </source>
</reference>
<organism evidence="1 2">
    <name type="scientific">Raoultella terrigena</name>
    <name type="common">Klebsiella terrigena</name>
    <dbReference type="NCBI Taxonomy" id="577"/>
    <lineage>
        <taxon>Bacteria</taxon>
        <taxon>Pseudomonadati</taxon>
        <taxon>Pseudomonadota</taxon>
        <taxon>Gammaproteobacteria</taxon>
        <taxon>Enterobacterales</taxon>
        <taxon>Enterobacteriaceae</taxon>
        <taxon>Klebsiella/Raoultella group</taxon>
        <taxon>Raoultella</taxon>
    </lineage>
</organism>
<evidence type="ECO:0000313" key="2">
    <source>
        <dbReference type="Proteomes" id="UP000267630"/>
    </source>
</evidence>
<protein>
    <submittedName>
        <fullName evidence="1">Uncharacterized protein</fullName>
    </submittedName>
</protein>
<accession>A0A7Z9CQ58</accession>
<proteinExistence type="predicted"/>
<keyword evidence="2" id="KW-1185">Reference proteome</keyword>
<dbReference type="EMBL" id="LR134252">
    <property type="protein sequence ID" value="VED43339.1"/>
    <property type="molecule type" value="Genomic_DNA"/>
</dbReference>
<gene>
    <name evidence="1" type="ORF">NCTC9997_00255</name>
</gene>
<geneLocation type="plasmid" evidence="1 2">
    <name>2</name>
</geneLocation>